<gene>
    <name evidence="1" type="ORF">NCTC11532_03030</name>
</gene>
<dbReference type="EMBL" id="UGPB01000001">
    <property type="protein sequence ID" value="STY31709.1"/>
    <property type="molecule type" value="Genomic_DNA"/>
</dbReference>
<dbReference type="OrthoDB" id="9879602at2"/>
<evidence type="ECO:0000313" key="1">
    <source>
        <dbReference type="EMBL" id="STY31709.1"/>
    </source>
</evidence>
<evidence type="ECO:0000313" key="2">
    <source>
        <dbReference type="Proteomes" id="UP000255297"/>
    </source>
</evidence>
<dbReference type="AlphaFoldDB" id="A0A378LV30"/>
<keyword evidence="2" id="KW-1185">Reference proteome</keyword>
<organism evidence="1 2">
    <name type="scientific">Legionella wadsworthii</name>
    <dbReference type="NCBI Taxonomy" id="28088"/>
    <lineage>
        <taxon>Bacteria</taxon>
        <taxon>Pseudomonadati</taxon>
        <taxon>Pseudomonadota</taxon>
        <taxon>Gammaproteobacteria</taxon>
        <taxon>Legionellales</taxon>
        <taxon>Legionellaceae</taxon>
        <taxon>Legionella</taxon>
    </lineage>
</organism>
<evidence type="ECO:0008006" key="3">
    <source>
        <dbReference type="Google" id="ProtNLM"/>
    </source>
</evidence>
<name>A0A378LV30_9GAMM</name>
<accession>A0A378LV30</accession>
<dbReference type="RefSeq" id="WP_031566651.1">
    <property type="nucleotide sequence ID" value="NZ_CAAAIS010000017.1"/>
</dbReference>
<dbReference type="Proteomes" id="UP000255297">
    <property type="component" value="Unassembled WGS sequence"/>
</dbReference>
<sequence>MNKEIENGIIFLIENFFRKNSLYLVGSGISIKYAKTISATKSAIKTSIFNSGSFPVEINKNPSDLQKSLIEQPSFAEIQEAIPWLYFNCTPNARFENEYLKHILPTIPEKCPEYEIFNFCQSGDIFDFNHDGLSCRFIKNKNILIQHPHGKFPCHAADFLNSLDDLSLDYDLKLFEHWEIHPPLKEKESILSSHPYNYLRNNFNQYNNIFIMGYSFCDDGNDMNDMFYFRLISELASRYQKRLYIINPSYEQLAERLTSEIKEIYCCPIKWNIFANVFLNEIGCYPFINFIKSIGIANRSLRDEEETPLSLELAKLKLLNPSLWKLYYKQAWKQHKEKRDSFSIINLIKNYYSLDEQELF</sequence>
<proteinExistence type="predicted"/>
<reference evidence="1 2" key="1">
    <citation type="submission" date="2018-06" db="EMBL/GenBank/DDBJ databases">
        <authorList>
            <consortium name="Pathogen Informatics"/>
            <person name="Doyle S."/>
        </authorList>
    </citation>
    <scope>NUCLEOTIDE SEQUENCE [LARGE SCALE GENOMIC DNA]</scope>
    <source>
        <strain evidence="1 2">NCTC11532</strain>
    </source>
</reference>
<protein>
    <recommendedName>
        <fullName evidence="3">SIR2-like domain-containing protein</fullName>
    </recommendedName>
</protein>